<feature type="transmembrane region" description="Helical" evidence="13">
    <location>
        <begin position="52"/>
        <end position="72"/>
    </location>
</feature>
<comment type="caution">
    <text evidence="15">The sequence shown here is derived from an EMBL/GenBank/DDBJ whole genome shotgun (WGS) entry which is preliminary data.</text>
</comment>
<keyword evidence="8" id="KW-0378">Hydrolase</keyword>
<evidence type="ECO:0000256" key="13">
    <source>
        <dbReference type="SAM" id="Phobius"/>
    </source>
</evidence>
<name>A0A1F6BPY5_9BACT</name>
<keyword evidence="4" id="KW-1003">Cell membrane</keyword>
<dbReference type="AlphaFoldDB" id="A0A1F6BPY5"/>
<dbReference type="Proteomes" id="UP000179324">
    <property type="component" value="Unassembled WGS sequence"/>
</dbReference>
<dbReference type="GO" id="GO:0046872">
    <property type="term" value="F:metal ion binding"/>
    <property type="evidence" value="ECO:0007669"/>
    <property type="project" value="UniProtKB-KW"/>
</dbReference>
<evidence type="ECO:0000256" key="2">
    <source>
        <dbReference type="ARBA" id="ARBA00004651"/>
    </source>
</evidence>
<evidence type="ECO:0000259" key="14">
    <source>
        <dbReference type="Pfam" id="PF02163"/>
    </source>
</evidence>
<evidence type="ECO:0000313" key="15">
    <source>
        <dbReference type="EMBL" id="OGG38990.1"/>
    </source>
</evidence>
<dbReference type="CDD" id="cd06158">
    <property type="entry name" value="S2P-M50_like_1"/>
    <property type="match status" value="1"/>
</dbReference>
<evidence type="ECO:0000256" key="8">
    <source>
        <dbReference type="ARBA" id="ARBA00022801"/>
    </source>
</evidence>
<feature type="transmembrane region" description="Helical" evidence="13">
    <location>
        <begin position="124"/>
        <end position="145"/>
    </location>
</feature>
<evidence type="ECO:0000256" key="4">
    <source>
        <dbReference type="ARBA" id="ARBA00022475"/>
    </source>
</evidence>
<gene>
    <name evidence="15" type="ORF">A2127_01440</name>
</gene>
<keyword evidence="7" id="KW-0479">Metal-binding</keyword>
<protein>
    <recommendedName>
        <fullName evidence="14">Peptidase M50 domain-containing protein</fullName>
    </recommendedName>
</protein>
<keyword evidence="5" id="KW-0645">Protease</keyword>
<proteinExistence type="inferred from homology"/>
<evidence type="ECO:0000256" key="6">
    <source>
        <dbReference type="ARBA" id="ARBA00022692"/>
    </source>
</evidence>
<keyword evidence="11" id="KW-0482">Metalloprotease</keyword>
<dbReference type="GO" id="GO:0005886">
    <property type="term" value="C:plasma membrane"/>
    <property type="evidence" value="ECO:0007669"/>
    <property type="project" value="UniProtKB-SubCell"/>
</dbReference>
<dbReference type="InterPro" id="IPR008915">
    <property type="entry name" value="Peptidase_M50"/>
</dbReference>
<keyword evidence="6 13" id="KW-0812">Transmembrane</keyword>
<evidence type="ECO:0000256" key="11">
    <source>
        <dbReference type="ARBA" id="ARBA00023049"/>
    </source>
</evidence>
<dbReference type="PANTHER" id="PTHR35864:SF1">
    <property type="entry name" value="ZINC METALLOPROTEASE YWHC-RELATED"/>
    <property type="match status" value="1"/>
</dbReference>
<comment type="subcellular location">
    <subcellularLocation>
        <location evidence="2">Cell membrane</location>
        <topology evidence="2">Multi-pass membrane protein</topology>
    </subcellularLocation>
</comment>
<evidence type="ECO:0000256" key="5">
    <source>
        <dbReference type="ARBA" id="ARBA00022670"/>
    </source>
</evidence>
<comment type="cofactor">
    <cofactor evidence="1">
        <name>Zn(2+)</name>
        <dbReference type="ChEBI" id="CHEBI:29105"/>
    </cofactor>
</comment>
<evidence type="ECO:0000256" key="9">
    <source>
        <dbReference type="ARBA" id="ARBA00022833"/>
    </source>
</evidence>
<feature type="transmembrane region" description="Helical" evidence="13">
    <location>
        <begin position="7"/>
        <end position="32"/>
    </location>
</feature>
<sequence>MDFRFGLFLYVVIVLSAVFHEFAHALVAYRLGDTTAKDAGRLTLNPFVHLDPLGTVIVPLLLMFTSGIFIGWAKPVPYNPYALRDRKYGSLKVGIAGPLSNFIIAIVLGIIIRLSGSFEVASPIFLQFLGLIVYVNIFLAIFNLLPFPPLDGSKVFADLFPNVSRSFMQLGFLGIFIALFLAFFVLSPIADFLFWIIVGGSLAL</sequence>
<accession>A0A1F6BPY5</accession>
<dbReference type="EMBL" id="MFKI01000020">
    <property type="protein sequence ID" value="OGG38990.1"/>
    <property type="molecule type" value="Genomic_DNA"/>
</dbReference>
<keyword evidence="10 13" id="KW-1133">Transmembrane helix</keyword>
<keyword evidence="9" id="KW-0862">Zinc</keyword>
<feature type="domain" description="Peptidase M50" evidence="14">
    <location>
        <begin position="10"/>
        <end position="185"/>
    </location>
</feature>
<dbReference type="GO" id="GO:0008237">
    <property type="term" value="F:metallopeptidase activity"/>
    <property type="evidence" value="ECO:0007669"/>
    <property type="project" value="UniProtKB-KW"/>
</dbReference>
<dbReference type="PANTHER" id="PTHR35864">
    <property type="entry name" value="ZINC METALLOPROTEASE MJ0611-RELATED"/>
    <property type="match status" value="1"/>
</dbReference>
<keyword evidence="12 13" id="KW-0472">Membrane</keyword>
<evidence type="ECO:0000256" key="7">
    <source>
        <dbReference type="ARBA" id="ARBA00022723"/>
    </source>
</evidence>
<evidence type="ECO:0000256" key="10">
    <source>
        <dbReference type="ARBA" id="ARBA00022989"/>
    </source>
</evidence>
<dbReference type="Pfam" id="PF02163">
    <property type="entry name" value="Peptidase_M50"/>
    <property type="match status" value="1"/>
</dbReference>
<evidence type="ECO:0000256" key="12">
    <source>
        <dbReference type="ARBA" id="ARBA00023136"/>
    </source>
</evidence>
<dbReference type="GO" id="GO:0006508">
    <property type="term" value="P:proteolysis"/>
    <property type="evidence" value="ECO:0007669"/>
    <property type="project" value="UniProtKB-KW"/>
</dbReference>
<evidence type="ECO:0000256" key="1">
    <source>
        <dbReference type="ARBA" id="ARBA00001947"/>
    </source>
</evidence>
<comment type="similarity">
    <text evidence="3">Belongs to the peptidase M50B family.</text>
</comment>
<evidence type="ECO:0000313" key="16">
    <source>
        <dbReference type="Proteomes" id="UP000179324"/>
    </source>
</evidence>
<feature type="transmembrane region" description="Helical" evidence="13">
    <location>
        <begin position="93"/>
        <end position="112"/>
    </location>
</feature>
<dbReference type="InterPro" id="IPR044537">
    <property type="entry name" value="Rip2-like"/>
</dbReference>
<dbReference type="InterPro" id="IPR052348">
    <property type="entry name" value="Metallopeptidase_M50B"/>
</dbReference>
<feature type="transmembrane region" description="Helical" evidence="13">
    <location>
        <begin position="170"/>
        <end position="198"/>
    </location>
</feature>
<reference evidence="15 16" key="1">
    <citation type="journal article" date="2016" name="Nat. Commun.">
        <title>Thousands of microbial genomes shed light on interconnected biogeochemical processes in an aquifer system.</title>
        <authorList>
            <person name="Anantharaman K."/>
            <person name="Brown C.T."/>
            <person name="Hug L.A."/>
            <person name="Sharon I."/>
            <person name="Castelle C.J."/>
            <person name="Probst A.J."/>
            <person name="Thomas B.C."/>
            <person name="Singh A."/>
            <person name="Wilkins M.J."/>
            <person name="Karaoz U."/>
            <person name="Brodie E.L."/>
            <person name="Williams K.H."/>
            <person name="Hubbard S.S."/>
            <person name="Banfield J.F."/>
        </authorList>
    </citation>
    <scope>NUCLEOTIDE SEQUENCE [LARGE SCALE GENOMIC DNA]</scope>
</reference>
<organism evidence="15 16">
    <name type="scientific">Candidatus Jorgensenbacteria bacterium GWC1_48_12</name>
    <dbReference type="NCBI Taxonomy" id="1798469"/>
    <lineage>
        <taxon>Bacteria</taxon>
        <taxon>Candidatus Joergenseniibacteriota</taxon>
    </lineage>
</organism>
<evidence type="ECO:0000256" key="3">
    <source>
        <dbReference type="ARBA" id="ARBA00007931"/>
    </source>
</evidence>